<keyword evidence="15" id="KW-1185">Reference proteome</keyword>
<dbReference type="PANTHER" id="PTHR23138:SF141">
    <property type="entry name" value="NUCLEAR PORE COMPLEX PROTEIN NUP50"/>
    <property type="match status" value="1"/>
</dbReference>
<evidence type="ECO:0000313" key="14">
    <source>
        <dbReference type="EMBL" id="KAK4435259.1"/>
    </source>
</evidence>
<dbReference type="Pfam" id="PF00638">
    <property type="entry name" value="Ran_BP1"/>
    <property type="match status" value="1"/>
</dbReference>
<comment type="caution">
    <text evidence="14">The sequence shown here is derived from an EMBL/GenBank/DDBJ whole genome shotgun (WGS) entry which is preliminary data.</text>
</comment>
<feature type="compositionally biased region" description="Polar residues" evidence="12">
    <location>
        <begin position="242"/>
        <end position="260"/>
    </location>
</feature>
<keyword evidence="6" id="KW-0812">Transmembrane</keyword>
<keyword evidence="5" id="KW-0050">Antiport</keyword>
<dbReference type="GO" id="GO:0005643">
    <property type="term" value="C:nuclear pore"/>
    <property type="evidence" value="ECO:0007669"/>
    <property type="project" value="UniProtKB-SubCell"/>
</dbReference>
<evidence type="ECO:0000259" key="13">
    <source>
        <dbReference type="PROSITE" id="PS50196"/>
    </source>
</evidence>
<dbReference type="InterPro" id="IPR045255">
    <property type="entry name" value="RanBP1-like"/>
</dbReference>
<dbReference type="PROSITE" id="PS50196">
    <property type="entry name" value="RANBD1"/>
    <property type="match status" value="1"/>
</dbReference>
<dbReference type="GO" id="GO:0015297">
    <property type="term" value="F:antiporter activity"/>
    <property type="evidence" value="ECO:0007669"/>
    <property type="project" value="UniProtKB-KW"/>
</dbReference>
<reference evidence="14" key="1">
    <citation type="submission" date="2020-06" db="EMBL/GenBank/DDBJ databases">
        <authorList>
            <person name="Li T."/>
            <person name="Hu X."/>
            <person name="Zhang T."/>
            <person name="Song X."/>
            <person name="Zhang H."/>
            <person name="Dai N."/>
            <person name="Sheng W."/>
            <person name="Hou X."/>
            <person name="Wei L."/>
        </authorList>
    </citation>
    <scope>NUCLEOTIDE SEQUENCE</scope>
    <source>
        <strain evidence="14">3651</strain>
        <tissue evidence="14">Leaf</tissue>
    </source>
</reference>
<evidence type="ECO:0000256" key="8">
    <source>
        <dbReference type="ARBA" id="ARBA00022989"/>
    </source>
</evidence>
<evidence type="ECO:0000256" key="4">
    <source>
        <dbReference type="ARBA" id="ARBA00022448"/>
    </source>
</evidence>
<keyword evidence="11" id="KW-0472">Membrane</keyword>
<keyword evidence="8" id="KW-1133">Transmembrane helix</keyword>
<evidence type="ECO:0000256" key="7">
    <source>
        <dbReference type="ARBA" id="ARBA00022816"/>
    </source>
</evidence>
<keyword evidence="10" id="KW-0906">Nuclear pore complex</keyword>
<dbReference type="Proteomes" id="UP001293254">
    <property type="component" value="Unassembled WGS sequence"/>
</dbReference>
<dbReference type="SUPFAM" id="SSF50729">
    <property type="entry name" value="PH domain-like"/>
    <property type="match status" value="1"/>
</dbReference>
<keyword evidence="9" id="KW-0811">Translocation</keyword>
<evidence type="ECO:0000256" key="6">
    <source>
        <dbReference type="ARBA" id="ARBA00022692"/>
    </source>
</evidence>
<dbReference type="PANTHER" id="PTHR23138">
    <property type="entry name" value="RAN BINDING PROTEIN"/>
    <property type="match status" value="1"/>
</dbReference>
<dbReference type="InterPro" id="IPR013657">
    <property type="entry name" value="SCL35B1-4/HUT1"/>
</dbReference>
<comment type="subcellular location">
    <subcellularLocation>
        <location evidence="1">Membrane</location>
        <topology evidence="1">Multi-pass membrane protein</topology>
    </subcellularLocation>
    <subcellularLocation>
        <location evidence="2">Nucleus</location>
        <location evidence="2">Nuclear pore complex</location>
    </subcellularLocation>
</comment>
<feature type="region of interest" description="Disordered" evidence="12">
    <location>
        <begin position="242"/>
        <end position="282"/>
    </location>
</feature>
<evidence type="ECO:0000313" key="15">
    <source>
        <dbReference type="Proteomes" id="UP001293254"/>
    </source>
</evidence>
<dbReference type="GO" id="GO:0051028">
    <property type="term" value="P:mRNA transport"/>
    <property type="evidence" value="ECO:0007669"/>
    <property type="project" value="UniProtKB-KW"/>
</dbReference>
<keyword evidence="10" id="KW-0653">Protein transport</keyword>
<evidence type="ECO:0000256" key="11">
    <source>
        <dbReference type="ARBA" id="ARBA00023136"/>
    </source>
</evidence>
<evidence type="ECO:0000256" key="2">
    <source>
        <dbReference type="ARBA" id="ARBA00004567"/>
    </source>
</evidence>
<keyword evidence="10" id="KW-0539">Nucleus</keyword>
<dbReference type="EMBL" id="JACGWO010000002">
    <property type="protein sequence ID" value="KAK4435259.1"/>
    <property type="molecule type" value="Genomic_DNA"/>
</dbReference>
<dbReference type="SMART" id="SM00160">
    <property type="entry name" value="RanBD"/>
    <property type="match status" value="1"/>
</dbReference>
<sequence length="408" mass="44457">MFKSTKVLPMMVMGAFIPDLRRKLSVHKYISAMLLLVGLVLFNIADANMSPNLTFIGVVMIVGGLVMDSFLGNLQEPIFTINPETTQMQSKRVIMGSPFDAQKVEPSVQQPPLDVQRAESSKQHVRALNTQFASWVQAQLEKHPDELWEDGVQDYLNHAKGIMEKFSDVVNWLRANAAKGESLGGVHANDAQMKPTSEIDKNSPKLFLDKPAFPAVTTASFGTSWNPGSLFNNTAPFTFGGTQASVPGNANSVPSGQGASNEADGEDDIEQPSSPSVKKSEEKGIITVHEVKCKLYVKSTDPADKDTWKDKGMGQLSVKCKEGVSKGTKESKPAIVIRNDVGKVLLNALLYAGIKTNMQKNSVVAIFHTTADGENNDSVVARTFLMRTKTQEDRDKLAAVIQEYAPAD</sequence>
<dbReference type="GO" id="GO:0015031">
    <property type="term" value="P:protein transport"/>
    <property type="evidence" value="ECO:0007669"/>
    <property type="project" value="UniProtKB-KW"/>
</dbReference>
<protein>
    <submittedName>
        <fullName evidence="14">UDP-galactose/UDP-glucose transporter 4</fullName>
    </submittedName>
</protein>
<evidence type="ECO:0000256" key="3">
    <source>
        <dbReference type="ARBA" id="ARBA00008349"/>
    </source>
</evidence>
<accession>A0AAE2CV49</accession>
<dbReference type="Gene3D" id="2.30.29.30">
    <property type="entry name" value="Pleckstrin-homology domain (PH domain)/Phosphotyrosine-binding domain (PTB)"/>
    <property type="match status" value="1"/>
</dbReference>
<organism evidence="14 15">
    <name type="scientific">Sesamum alatum</name>
    <dbReference type="NCBI Taxonomy" id="300844"/>
    <lineage>
        <taxon>Eukaryota</taxon>
        <taxon>Viridiplantae</taxon>
        <taxon>Streptophyta</taxon>
        <taxon>Embryophyta</taxon>
        <taxon>Tracheophyta</taxon>
        <taxon>Spermatophyta</taxon>
        <taxon>Magnoliopsida</taxon>
        <taxon>eudicotyledons</taxon>
        <taxon>Gunneridae</taxon>
        <taxon>Pentapetalae</taxon>
        <taxon>asterids</taxon>
        <taxon>lamiids</taxon>
        <taxon>Lamiales</taxon>
        <taxon>Pedaliaceae</taxon>
        <taxon>Sesamum</taxon>
    </lineage>
</organism>
<keyword evidence="4" id="KW-0813">Transport</keyword>
<name>A0AAE2CV49_9LAMI</name>
<evidence type="ECO:0000256" key="10">
    <source>
        <dbReference type="ARBA" id="ARBA00023132"/>
    </source>
</evidence>
<proteinExistence type="inferred from homology"/>
<reference evidence="14" key="2">
    <citation type="journal article" date="2024" name="Plant">
        <title>Genomic evolution and insights into agronomic trait innovations of Sesamum species.</title>
        <authorList>
            <person name="Miao H."/>
            <person name="Wang L."/>
            <person name="Qu L."/>
            <person name="Liu H."/>
            <person name="Sun Y."/>
            <person name="Le M."/>
            <person name="Wang Q."/>
            <person name="Wei S."/>
            <person name="Zheng Y."/>
            <person name="Lin W."/>
            <person name="Duan Y."/>
            <person name="Cao H."/>
            <person name="Xiong S."/>
            <person name="Wang X."/>
            <person name="Wei L."/>
            <person name="Li C."/>
            <person name="Ma Q."/>
            <person name="Ju M."/>
            <person name="Zhao R."/>
            <person name="Li G."/>
            <person name="Mu C."/>
            <person name="Tian Q."/>
            <person name="Mei H."/>
            <person name="Zhang T."/>
            <person name="Gao T."/>
            <person name="Zhang H."/>
        </authorList>
    </citation>
    <scope>NUCLEOTIDE SEQUENCE</scope>
    <source>
        <strain evidence="14">3651</strain>
    </source>
</reference>
<dbReference type="AlphaFoldDB" id="A0AAE2CV49"/>
<dbReference type="InterPro" id="IPR011993">
    <property type="entry name" value="PH-like_dom_sf"/>
</dbReference>
<dbReference type="GO" id="GO:0016020">
    <property type="term" value="C:membrane"/>
    <property type="evidence" value="ECO:0007669"/>
    <property type="project" value="UniProtKB-SubCell"/>
</dbReference>
<gene>
    <name evidence="14" type="ORF">Salat_0689200</name>
</gene>
<evidence type="ECO:0000256" key="1">
    <source>
        <dbReference type="ARBA" id="ARBA00004141"/>
    </source>
</evidence>
<evidence type="ECO:0000256" key="5">
    <source>
        <dbReference type="ARBA" id="ARBA00022449"/>
    </source>
</evidence>
<dbReference type="InterPro" id="IPR000156">
    <property type="entry name" value="Ran_bind_dom"/>
</dbReference>
<dbReference type="CDD" id="cd13170">
    <property type="entry name" value="RanBD_NUP50"/>
    <property type="match status" value="1"/>
</dbReference>
<evidence type="ECO:0000256" key="12">
    <source>
        <dbReference type="SAM" id="MobiDB-lite"/>
    </source>
</evidence>
<feature type="domain" description="RanBD1" evidence="13">
    <location>
        <begin position="264"/>
        <end position="408"/>
    </location>
</feature>
<dbReference type="Pfam" id="PF08449">
    <property type="entry name" value="UAA"/>
    <property type="match status" value="1"/>
</dbReference>
<comment type="similarity">
    <text evidence="3">Belongs to the nucleotide-sugar transporter family. UDP-galactose:UMP antiporter (TC 2.A.7.11) subfamily.</text>
</comment>
<keyword evidence="7" id="KW-0509">mRNA transport</keyword>
<evidence type="ECO:0000256" key="9">
    <source>
        <dbReference type="ARBA" id="ARBA00023010"/>
    </source>
</evidence>